<evidence type="ECO:0000256" key="1">
    <source>
        <dbReference type="ARBA" id="ARBA00005417"/>
    </source>
</evidence>
<keyword evidence="4 6" id="KW-0067">ATP-binding</keyword>
<proteinExistence type="inferred from homology"/>
<dbReference type="InterPro" id="IPR027417">
    <property type="entry name" value="P-loop_NTPase"/>
</dbReference>
<keyword evidence="3" id="KW-0547">Nucleotide-binding</keyword>
<dbReference type="GO" id="GO:0005524">
    <property type="term" value="F:ATP binding"/>
    <property type="evidence" value="ECO:0007669"/>
    <property type="project" value="UniProtKB-KW"/>
</dbReference>
<dbReference type="SMART" id="SM00382">
    <property type="entry name" value="AAA"/>
    <property type="match status" value="1"/>
</dbReference>
<reference evidence="6" key="1">
    <citation type="submission" date="2012-11" db="EMBL/GenBank/DDBJ databases">
        <title>Dependencies among metagenomic species, viruses, plasmids and units of genetic variation.</title>
        <authorList>
            <person name="Nielsen H.B."/>
            <person name="Almeida M."/>
            <person name="Juncker A.S."/>
            <person name="Rasmussen S."/>
            <person name="Li J."/>
            <person name="Sunagawa S."/>
            <person name="Plichta D."/>
            <person name="Gautier L."/>
            <person name="Le Chatelier E."/>
            <person name="Peletier E."/>
            <person name="Bonde I."/>
            <person name="Nielsen T."/>
            <person name="Manichanh C."/>
            <person name="Arumugam M."/>
            <person name="Batto J."/>
            <person name="Santos M.B.Q.D."/>
            <person name="Blom N."/>
            <person name="Borruel N."/>
            <person name="Burgdorf K.S."/>
            <person name="Boumezbeur F."/>
            <person name="Casellas F."/>
            <person name="Dore J."/>
            <person name="Guarner F."/>
            <person name="Hansen T."/>
            <person name="Hildebrand F."/>
            <person name="Kaas R.S."/>
            <person name="Kennedy S."/>
            <person name="Kristiansen K."/>
            <person name="Kultima J.R."/>
            <person name="Leonard P."/>
            <person name="Levenez F."/>
            <person name="Lund O."/>
            <person name="Moumen B."/>
            <person name="Le Paslier D."/>
            <person name="Pons N."/>
            <person name="Pedersen O."/>
            <person name="Prifti E."/>
            <person name="Qin J."/>
            <person name="Raes J."/>
            <person name="Tap J."/>
            <person name="Tims S."/>
            <person name="Ussery D.W."/>
            <person name="Yamada T."/>
            <person name="MetaHit consortium"/>
            <person name="Renault P."/>
            <person name="Sicheritz-Ponten T."/>
            <person name="Bork P."/>
            <person name="Wang J."/>
            <person name="Brunak S."/>
            <person name="Ehrlich S.D."/>
        </authorList>
    </citation>
    <scope>NUCLEOTIDE SEQUENCE [LARGE SCALE GENOMIC DNA]</scope>
</reference>
<dbReference type="SUPFAM" id="SSF52540">
    <property type="entry name" value="P-loop containing nucleoside triphosphate hydrolases"/>
    <property type="match status" value="1"/>
</dbReference>
<feature type="domain" description="ABC transporter" evidence="5">
    <location>
        <begin position="2"/>
        <end position="239"/>
    </location>
</feature>
<dbReference type="PANTHER" id="PTHR42734:SF6">
    <property type="entry name" value="MOLYBDATE IMPORT ATP-BINDING PROTEIN MOLC"/>
    <property type="match status" value="1"/>
</dbReference>
<evidence type="ECO:0000256" key="4">
    <source>
        <dbReference type="ARBA" id="ARBA00022840"/>
    </source>
</evidence>
<keyword evidence="2" id="KW-0813">Transport</keyword>
<organism evidence="6 7">
    <name type="scientific">Candidatus Colimorpha enterica</name>
    <dbReference type="NCBI Taxonomy" id="3083063"/>
    <lineage>
        <taxon>Bacteria</taxon>
        <taxon>Pseudomonadati</taxon>
        <taxon>Bacteroidota</taxon>
        <taxon>Bacteroidia</taxon>
        <taxon>Bacteroidales</taxon>
        <taxon>Candidatus Colimorpha</taxon>
    </lineage>
</organism>
<comment type="caution">
    <text evidence="6">The sequence shown here is derived from an EMBL/GenBank/DDBJ whole genome shotgun (WGS) entry which is preliminary data.</text>
</comment>
<dbReference type="Pfam" id="PF00005">
    <property type="entry name" value="ABC_tran"/>
    <property type="match status" value="1"/>
</dbReference>
<name>R6TQC1_9BACT</name>
<dbReference type="GO" id="GO:0016887">
    <property type="term" value="F:ATP hydrolysis activity"/>
    <property type="evidence" value="ECO:0007669"/>
    <property type="project" value="InterPro"/>
</dbReference>
<sequence>MIQVKNLSFRYKNNLPLILDDLSFSIERGSILSILGKNGVGKTTFIKCLTSEIKNYSGTILVDSKDVRQLSISELSKSIAVVASNNPCYQNLCVADFLVTGFANKLTALKAPRKNEYEKACSVLDELGHVDLLNRAIFELSSGELQIVKIVRAILQNPKVIVFDEPTSNLDIKNQLIVLNQITGLSQRGYTVITTTHNPGQSIELGGMVLMMSGSHQIFGKTAEVLTAENLRNTYNLNVSIEEGRFRQYASFEDESGIHRLIY</sequence>
<evidence type="ECO:0000256" key="3">
    <source>
        <dbReference type="ARBA" id="ARBA00022741"/>
    </source>
</evidence>
<dbReference type="STRING" id="1263015.BN580_00962"/>
<evidence type="ECO:0000259" key="5">
    <source>
        <dbReference type="PROSITE" id="PS50893"/>
    </source>
</evidence>
<dbReference type="InterPro" id="IPR050153">
    <property type="entry name" value="Metal_Ion_Import_ABC"/>
</dbReference>
<evidence type="ECO:0000313" key="7">
    <source>
        <dbReference type="Proteomes" id="UP000017938"/>
    </source>
</evidence>
<gene>
    <name evidence="6" type="ORF">BN580_00962</name>
</gene>
<dbReference type="InterPro" id="IPR003439">
    <property type="entry name" value="ABC_transporter-like_ATP-bd"/>
</dbReference>
<comment type="similarity">
    <text evidence="1">Belongs to the ABC transporter superfamily.</text>
</comment>
<dbReference type="PROSITE" id="PS50893">
    <property type="entry name" value="ABC_TRANSPORTER_2"/>
    <property type="match status" value="1"/>
</dbReference>
<dbReference type="PANTHER" id="PTHR42734">
    <property type="entry name" value="METAL TRANSPORT SYSTEM ATP-BINDING PROTEIN TM_0124-RELATED"/>
    <property type="match status" value="1"/>
</dbReference>
<dbReference type="EMBL" id="CBFW010000088">
    <property type="protein sequence ID" value="CDC71989.1"/>
    <property type="molecule type" value="Genomic_DNA"/>
</dbReference>
<protein>
    <submittedName>
        <fullName evidence="6">ABC transporter ATP-binding protein</fullName>
    </submittedName>
</protein>
<dbReference type="Proteomes" id="UP000017938">
    <property type="component" value="Unassembled WGS sequence"/>
</dbReference>
<evidence type="ECO:0000313" key="6">
    <source>
        <dbReference type="EMBL" id="CDC71989.1"/>
    </source>
</evidence>
<accession>R6TQC1</accession>
<dbReference type="AlphaFoldDB" id="R6TQC1"/>
<dbReference type="InterPro" id="IPR003593">
    <property type="entry name" value="AAA+_ATPase"/>
</dbReference>
<dbReference type="Gene3D" id="3.40.50.300">
    <property type="entry name" value="P-loop containing nucleotide triphosphate hydrolases"/>
    <property type="match status" value="1"/>
</dbReference>
<evidence type="ECO:0000256" key="2">
    <source>
        <dbReference type="ARBA" id="ARBA00022448"/>
    </source>
</evidence>